<keyword evidence="1" id="KW-1133">Transmembrane helix</keyword>
<dbReference type="EMBL" id="BMVN01000085">
    <property type="protein sequence ID" value="GHA72341.1"/>
    <property type="molecule type" value="Genomic_DNA"/>
</dbReference>
<evidence type="ECO:0000256" key="1">
    <source>
        <dbReference type="SAM" id="Phobius"/>
    </source>
</evidence>
<sequence length="94" mass="9996">MNGPDPSRRALLREGHSCICPDVFAMEGRKGPESEGGQEATVTVLAMFLLIIGALLILLGTVLVVVGVLVILMGMALIAVAAFLLIRRVLGRRQ</sequence>
<keyword evidence="3" id="KW-1185">Reference proteome</keyword>
<accession>A0ABQ3DCU8</accession>
<keyword evidence="1" id="KW-0812">Transmembrane</keyword>
<reference evidence="3" key="1">
    <citation type="journal article" date="2019" name="Int. J. Syst. Evol. Microbiol.">
        <title>The Global Catalogue of Microorganisms (GCM) 10K type strain sequencing project: providing services to taxonomists for standard genome sequencing and annotation.</title>
        <authorList>
            <consortium name="The Broad Institute Genomics Platform"/>
            <consortium name="The Broad Institute Genome Sequencing Center for Infectious Disease"/>
            <person name="Wu L."/>
            <person name="Ma J."/>
        </authorList>
    </citation>
    <scope>NUCLEOTIDE SEQUENCE [LARGE SCALE GENOMIC DNA]</scope>
    <source>
        <strain evidence="3">JCM 4733</strain>
    </source>
</reference>
<evidence type="ECO:0008006" key="4">
    <source>
        <dbReference type="Google" id="ProtNLM"/>
    </source>
</evidence>
<feature type="transmembrane region" description="Helical" evidence="1">
    <location>
        <begin position="65"/>
        <end position="86"/>
    </location>
</feature>
<comment type="caution">
    <text evidence="2">The sequence shown here is derived from an EMBL/GenBank/DDBJ whole genome shotgun (WGS) entry which is preliminary data.</text>
</comment>
<evidence type="ECO:0000313" key="2">
    <source>
        <dbReference type="EMBL" id="GHA72341.1"/>
    </source>
</evidence>
<proteinExistence type="predicted"/>
<feature type="transmembrane region" description="Helical" evidence="1">
    <location>
        <begin position="40"/>
        <end position="59"/>
    </location>
</feature>
<name>A0ABQ3DCU8_9ACTN</name>
<organism evidence="2 3">
    <name type="scientific">Streptomyces canarius</name>
    <dbReference type="NCBI Taxonomy" id="285453"/>
    <lineage>
        <taxon>Bacteria</taxon>
        <taxon>Bacillati</taxon>
        <taxon>Actinomycetota</taxon>
        <taxon>Actinomycetes</taxon>
        <taxon>Kitasatosporales</taxon>
        <taxon>Streptomycetaceae</taxon>
        <taxon>Streptomyces</taxon>
    </lineage>
</organism>
<gene>
    <name evidence="2" type="ORF">GCM10010345_89080</name>
</gene>
<protein>
    <recommendedName>
        <fullName evidence="4">DUF3040 domain-containing protein</fullName>
    </recommendedName>
</protein>
<keyword evidence="1" id="KW-0472">Membrane</keyword>
<dbReference type="Proteomes" id="UP000653644">
    <property type="component" value="Unassembled WGS sequence"/>
</dbReference>
<evidence type="ECO:0000313" key="3">
    <source>
        <dbReference type="Proteomes" id="UP000653644"/>
    </source>
</evidence>